<reference evidence="1 2" key="1">
    <citation type="submission" date="2017-09" db="EMBL/GenBank/DDBJ databases">
        <authorList>
            <person name="Ehlers B."/>
            <person name="Leendertz F.H."/>
        </authorList>
    </citation>
    <scope>NUCLEOTIDE SEQUENCE [LARGE SCALE GENOMIC DNA]</scope>
    <source>
        <strain evidence="1 2">USBA 140</strain>
    </source>
</reference>
<dbReference type="Proteomes" id="UP000219621">
    <property type="component" value="Unassembled WGS sequence"/>
</dbReference>
<gene>
    <name evidence="1" type="ORF">SAMN05421508_103457</name>
</gene>
<keyword evidence="2" id="KW-1185">Reference proteome</keyword>
<proteinExistence type="predicted"/>
<dbReference type="RefSeq" id="WP_097278921.1">
    <property type="nucleotide sequence ID" value="NZ_OCNJ01000003.1"/>
</dbReference>
<protein>
    <submittedName>
        <fullName evidence="1">Uncharacterized protein</fullName>
    </submittedName>
</protein>
<evidence type="ECO:0000313" key="2">
    <source>
        <dbReference type="Proteomes" id="UP000219621"/>
    </source>
</evidence>
<name>A0A286GH29_9PROT</name>
<evidence type="ECO:0000313" key="1">
    <source>
        <dbReference type="EMBL" id="SOD94304.1"/>
    </source>
</evidence>
<dbReference type="AlphaFoldDB" id="A0A286GH29"/>
<dbReference type="EMBL" id="OCNJ01000003">
    <property type="protein sequence ID" value="SOD94304.1"/>
    <property type="molecule type" value="Genomic_DNA"/>
</dbReference>
<sequence>MSDDDLGNRFGQHWLRMSDLLLAELKKRELLDTPEAQAFMTARRRQIRAVKAAEAAGALPAGKGGETKWQAFLRLIGRPPGSTTKH</sequence>
<organism evidence="1 2">
    <name type="scientific">Caenispirillum bisanense</name>
    <dbReference type="NCBI Taxonomy" id="414052"/>
    <lineage>
        <taxon>Bacteria</taxon>
        <taxon>Pseudomonadati</taxon>
        <taxon>Pseudomonadota</taxon>
        <taxon>Alphaproteobacteria</taxon>
        <taxon>Rhodospirillales</taxon>
        <taxon>Novispirillaceae</taxon>
        <taxon>Caenispirillum</taxon>
    </lineage>
</organism>
<accession>A0A286GH29</accession>